<dbReference type="RefSeq" id="WP_208354311.1">
    <property type="nucleotide sequence ID" value="NZ_JAALHA020000015.1"/>
</dbReference>
<feature type="chain" id="PRO_5042921986" evidence="1">
    <location>
        <begin position="23"/>
        <end position="435"/>
    </location>
</feature>
<feature type="signal peptide" evidence="1">
    <location>
        <begin position="1"/>
        <end position="22"/>
    </location>
</feature>
<protein>
    <submittedName>
        <fullName evidence="4">Serine hydrolase</fullName>
    </submittedName>
</protein>
<evidence type="ECO:0000313" key="5">
    <source>
        <dbReference type="Proteomes" id="UP000667802"/>
    </source>
</evidence>
<dbReference type="Pfam" id="PF13354">
    <property type="entry name" value="Beta-lactamase2"/>
    <property type="match status" value="1"/>
</dbReference>
<dbReference type="Proteomes" id="UP000667802">
    <property type="component" value="Unassembled WGS sequence"/>
</dbReference>
<dbReference type="GO" id="GO:0030655">
    <property type="term" value="P:beta-lactam antibiotic catabolic process"/>
    <property type="evidence" value="ECO:0007669"/>
    <property type="project" value="InterPro"/>
</dbReference>
<sequence length="435" mass="47956">MRLRFFLLSVISIVLLCSQAKAASLESWHFDPTQNQLDLTTDCGVQPRAFLINNPTRLVIDLPGTHLDNNTIHQSLGTLVRAIRVGQMDSKTSRLVIELAPGYTISPQNVIFRGDSSSHWVVKLSSIERVAIESPQVLSPNTTLEEQKIPVQISNDSTFAGIVSLGKEMSQLSSQVKTLMARYNFLSPGMFFLDLDTGNYLDIYGEKVFSAASTIKYPILIALFQDVDAGKVKLNDTLVLRRDLKAEAQGSGDLQFKPVGTRLSVLETATKMITISDNTATNMIIDRLGGKAKLNQRFRSWGLQNTTIRHLLGDFKGTNTTSAKDLVRLSVLIANNKLLSNTSHSKVMEIMHRVENKSLLQAGLGKDAVFAHKTGTLGVLLADAGIIELPAGRRYLAGIFVKRPFDDLRAKAFISQVSRLVYSYLLAQPSVTRLP</sequence>
<gene>
    <name evidence="4" type="ORF">G7B40_025555</name>
</gene>
<accession>A0AAP5MC50</accession>
<keyword evidence="4" id="KW-0378">Hydrolase</keyword>
<feature type="domain" description="AMIN" evidence="2">
    <location>
        <begin position="26"/>
        <end position="123"/>
    </location>
</feature>
<dbReference type="EMBL" id="JAALHA020000015">
    <property type="protein sequence ID" value="MDR9897903.1"/>
    <property type="molecule type" value="Genomic_DNA"/>
</dbReference>
<evidence type="ECO:0000259" key="2">
    <source>
        <dbReference type="Pfam" id="PF11741"/>
    </source>
</evidence>
<dbReference type="InterPro" id="IPR021731">
    <property type="entry name" value="AMIN_dom"/>
</dbReference>
<dbReference type="SUPFAM" id="SSF56601">
    <property type="entry name" value="beta-lactamase/transpeptidase-like"/>
    <property type="match status" value="1"/>
</dbReference>
<keyword evidence="5" id="KW-1185">Reference proteome</keyword>
<dbReference type="GO" id="GO:0008800">
    <property type="term" value="F:beta-lactamase activity"/>
    <property type="evidence" value="ECO:0007669"/>
    <property type="project" value="InterPro"/>
</dbReference>
<organism evidence="4 5">
    <name type="scientific">Aetokthonos hydrillicola Thurmond2011</name>
    <dbReference type="NCBI Taxonomy" id="2712845"/>
    <lineage>
        <taxon>Bacteria</taxon>
        <taxon>Bacillati</taxon>
        <taxon>Cyanobacteriota</taxon>
        <taxon>Cyanophyceae</taxon>
        <taxon>Nostocales</taxon>
        <taxon>Hapalosiphonaceae</taxon>
        <taxon>Aetokthonos</taxon>
    </lineage>
</organism>
<comment type="caution">
    <text evidence="4">The sequence shown here is derived from an EMBL/GenBank/DDBJ whole genome shotgun (WGS) entry which is preliminary data.</text>
</comment>
<keyword evidence="1" id="KW-0732">Signal</keyword>
<dbReference type="Gene3D" id="2.60.40.3500">
    <property type="match status" value="1"/>
</dbReference>
<dbReference type="InterPro" id="IPR000871">
    <property type="entry name" value="Beta-lactam_class-A"/>
</dbReference>
<dbReference type="PANTHER" id="PTHR35333:SF4">
    <property type="entry name" value="SLR0121 PROTEIN"/>
    <property type="match status" value="1"/>
</dbReference>
<reference evidence="5" key="1">
    <citation type="journal article" date="2021" name="Science">
        <title>Hunting the eagle killer: A cyanobacterial neurotoxin causes vacuolar myelinopathy.</title>
        <authorList>
            <person name="Breinlinger S."/>
            <person name="Phillips T.J."/>
            <person name="Haram B.N."/>
            <person name="Mares J."/>
            <person name="Martinez Yerena J.A."/>
            <person name="Hrouzek P."/>
            <person name="Sobotka R."/>
            <person name="Henderson W.M."/>
            <person name="Schmieder P."/>
            <person name="Williams S.M."/>
            <person name="Lauderdale J.D."/>
            <person name="Wilde H.D."/>
            <person name="Gerrin W."/>
            <person name="Kust A."/>
            <person name="Washington J.W."/>
            <person name="Wagner C."/>
            <person name="Geier B."/>
            <person name="Liebeke M."/>
            <person name="Enke H."/>
            <person name="Niedermeyer T.H.J."/>
            <person name="Wilde S.B."/>
        </authorList>
    </citation>
    <scope>NUCLEOTIDE SEQUENCE [LARGE SCALE GENOMIC DNA]</scope>
    <source>
        <strain evidence="5">Thurmond2011</strain>
    </source>
</reference>
<evidence type="ECO:0000256" key="1">
    <source>
        <dbReference type="SAM" id="SignalP"/>
    </source>
</evidence>
<dbReference type="Pfam" id="PF11741">
    <property type="entry name" value="AMIN"/>
    <property type="match status" value="1"/>
</dbReference>
<dbReference type="PANTHER" id="PTHR35333">
    <property type="entry name" value="BETA-LACTAMASE"/>
    <property type="match status" value="1"/>
</dbReference>
<feature type="domain" description="Beta-lactamase class A catalytic" evidence="3">
    <location>
        <begin position="189"/>
        <end position="401"/>
    </location>
</feature>
<dbReference type="GO" id="GO:0046677">
    <property type="term" value="P:response to antibiotic"/>
    <property type="evidence" value="ECO:0007669"/>
    <property type="project" value="InterPro"/>
</dbReference>
<evidence type="ECO:0000313" key="4">
    <source>
        <dbReference type="EMBL" id="MDR9897903.1"/>
    </source>
</evidence>
<dbReference type="InterPro" id="IPR012338">
    <property type="entry name" value="Beta-lactam/transpept-like"/>
</dbReference>
<evidence type="ECO:0000259" key="3">
    <source>
        <dbReference type="Pfam" id="PF13354"/>
    </source>
</evidence>
<dbReference type="Gene3D" id="3.40.710.10">
    <property type="entry name" value="DD-peptidase/beta-lactamase superfamily"/>
    <property type="match status" value="1"/>
</dbReference>
<dbReference type="InterPro" id="IPR045155">
    <property type="entry name" value="Beta-lactam_cat"/>
</dbReference>
<name>A0AAP5MC50_9CYAN</name>
<dbReference type="AlphaFoldDB" id="A0AAP5MC50"/>
<proteinExistence type="predicted"/>